<dbReference type="Gramene" id="ABO98519">
    <property type="protein sequence ID" value="ABO98519"/>
    <property type="gene ID" value="OSTLU_26318"/>
</dbReference>
<dbReference type="SUPFAM" id="SSF103481">
    <property type="entry name" value="Multidrug resistance efflux transporter EmrE"/>
    <property type="match status" value="2"/>
</dbReference>
<keyword evidence="3" id="KW-1003">Cell membrane</keyword>
<name>A4S481_OSTLU</name>
<evidence type="ECO:0000259" key="9">
    <source>
        <dbReference type="Pfam" id="PF00892"/>
    </source>
</evidence>
<keyword evidence="11" id="KW-1185">Reference proteome</keyword>
<sequence length="367" mass="38029">MSARGRRRRDAPRARATGTGTETGTETERDDEGGEDRGKGEDEGAIDPATARLLLFCVPLLWATYAPALRYVFVSETPPGSAALSLARIGLAQLPFVPALLSTMERSKSARPGEKVEADRAISAAVELGLFNALGTSLQAWGLEHTSSTHSGFIMGSVNVLVPALAVLQGDRVSRETWAACLMTFVGVLVIGLDSVSSGDGTTASELAVQGDGAAFASAACYAALTLRAGKYAKEFSASELMGTKTLVMLMFMGTWYARTVFGGGSAEDASFAFLASPIVAAAVVYSAFIPGALANYIQLKGQAGVSASEAQVIYASTPAFNALVSVLALGETLTKSTIIGGAVILVASLASFFVDEEADEEVDKGS</sequence>
<gene>
    <name evidence="10" type="ORF">OSTLU_26318</name>
</gene>
<accession>A4S481</accession>
<dbReference type="OrthoDB" id="2017960at2759"/>
<feature type="domain" description="EamA" evidence="9">
    <location>
        <begin position="211"/>
        <end position="351"/>
    </location>
</feature>
<evidence type="ECO:0000256" key="3">
    <source>
        <dbReference type="ARBA" id="ARBA00022475"/>
    </source>
</evidence>
<dbReference type="Pfam" id="PF00892">
    <property type="entry name" value="EamA"/>
    <property type="match status" value="2"/>
</dbReference>
<protein>
    <submittedName>
        <fullName evidence="10">DMT family transporter: drug/metabolite</fullName>
    </submittedName>
</protein>
<comment type="similarity">
    <text evidence="2">Belongs to the drug/metabolite transporter (DMT) superfamily. Plant drug/metabolite exporter (P-DME) (TC 2.A.7.4) family.</text>
</comment>
<comment type="subcellular location">
    <subcellularLocation>
        <location evidence="1">Cell membrane</location>
        <topology evidence="1">Multi-pass membrane protein</topology>
    </subcellularLocation>
</comment>
<evidence type="ECO:0000256" key="6">
    <source>
        <dbReference type="ARBA" id="ARBA00023136"/>
    </source>
</evidence>
<evidence type="ECO:0000256" key="8">
    <source>
        <dbReference type="SAM" id="Phobius"/>
    </source>
</evidence>
<dbReference type="PANTHER" id="PTHR42920">
    <property type="entry name" value="OS03G0707200 PROTEIN-RELATED"/>
    <property type="match status" value="1"/>
</dbReference>
<feature type="domain" description="EamA" evidence="9">
    <location>
        <begin position="53"/>
        <end position="192"/>
    </location>
</feature>
<dbReference type="EMBL" id="CP000590">
    <property type="protein sequence ID" value="ABO98519.1"/>
    <property type="molecule type" value="Genomic_DNA"/>
</dbReference>
<evidence type="ECO:0000256" key="4">
    <source>
        <dbReference type="ARBA" id="ARBA00022692"/>
    </source>
</evidence>
<keyword evidence="4 8" id="KW-0812">Transmembrane</keyword>
<dbReference type="GO" id="GO:0005886">
    <property type="term" value="C:plasma membrane"/>
    <property type="evidence" value="ECO:0007669"/>
    <property type="project" value="UniProtKB-SubCell"/>
</dbReference>
<dbReference type="GeneID" id="5004195"/>
<feature type="compositionally biased region" description="Basic residues" evidence="7">
    <location>
        <begin position="1"/>
        <end position="10"/>
    </location>
</feature>
<dbReference type="Proteomes" id="UP000001568">
    <property type="component" value="Chromosome 10"/>
</dbReference>
<proteinExistence type="inferred from homology"/>
<evidence type="ECO:0000313" key="11">
    <source>
        <dbReference type="Proteomes" id="UP000001568"/>
    </source>
</evidence>
<feature type="transmembrane region" description="Helical" evidence="8">
    <location>
        <begin position="270"/>
        <end position="292"/>
    </location>
</feature>
<evidence type="ECO:0000313" key="10">
    <source>
        <dbReference type="EMBL" id="ABO98519.1"/>
    </source>
</evidence>
<dbReference type="HOGENOM" id="CLU_033863_22_1_1"/>
<dbReference type="AlphaFoldDB" id="A4S481"/>
<evidence type="ECO:0000256" key="5">
    <source>
        <dbReference type="ARBA" id="ARBA00022989"/>
    </source>
</evidence>
<dbReference type="KEGG" id="olu:OSTLU_26318"/>
<keyword evidence="5 8" id="KW-1133">Transmembrane helix</keyword>
<keyword evidence="6 8" id="KW-0472">Membrane</keyword>
<feature type="region of interest" description="Disordered" evidence="7">
    <location>
        <begin position="1"/>
        <end position="44"/>
    </location>
</feature>
<dbReference type="InterPro" id="IPR037185">
    <property type="entry name" value="EmrE-like"/>
</dbReference>
<dbReference type="InterPro" id="IPR000620">
    <property type="entry name" value="EamA_dom"/>
</dbReference>
<evidence type="ECO:0000256" key="1">
    <source>
        <dbReference type="ARBA" id="ARBA00004651"/>
    </source>
</evidence>
<organism evidence="10 11">
    <name type="scientific">Ostreococcus lucimarinus (strain CCE9901)</name>
    <dbReference type="NCBI Taxonomy" id="436017"/>
    <lineage>
        <taxon>Eukaryota</taxon>
        <taxon>Viridiplantae</taxon>
        <taxon>Chlorophyta</taxon>
        <taxon>Mamiellophyceae</taxon>
        <taxon>Mamiellales</taxon>
        <taxon>Bathycoccaceae</taxon>
        <taxon>Ostreococcus</taxon>
    </lineage>
</organism>
<dbReference type="eggNOG" id="ENOG502S9WD">
    <property type="taxonomic scope" value="Eukaryota"/>
</dbReference>
<dbReference type="RefSeq" id="XP_001420226.1">
    <property type="nucleotide sequence ID" value="XM_001420189.1"/>
</dbReference>
<dbReference type="InterPro" id="IPR051258">
    <property type="entry name" value="Diverse_Substrate_Transporter"/>
</dbReference>
<evidence type="ECO:0000256" key="2">
    <source>
        <dbReference type="ARBA" id="ARBA00007635"/>
    </source>
</evidence>
<dbReference type="OMA" id="ARTWIAC"/>
<evidence type="ECO:0000256" key="7">
    <source>
        <dbReference type="SAM" id="MobiDB-lite"/>
    </source>
</evidence>
<feature type="compositionally biased region" description="Low complexity" evidence="7">
    <location>
        <begin position="14"/>
        <end position="24"/>
    </location>
</feature>
<reference evidence="10 11" key="1">
    <citation type="journal article" date="2007" name="Proc. Natl. Acad. Sci. U.S.A.">
        <title>The tiny eukaryote Ostreococcus provides genomic insights into the paradox of plankton speciation.</title>
        <authorList>
            <person name="Palenik B."/>
            <person name="Grimwood J."/>
            <person name="Aerts A."/>
            <person name="Rouze P."/>
            <person name="Salamov A."/>
            <person name="Putnam N."/>
            <person name="Dupont C."/>
            <person name="Jorgensen R."/>
            <person name="Derelle E."/>
            <person name="Rombauts S."/>
            <person name="Zhou K."/>
            <person name="Otillar R."/>
            <person name="Merchant S.S."/>
            <person name="Podell S."/>
            <person name="Gaasterland T."/>
            <person name="Napoli C."/>
            <person name="Gendler K."/>
            <person name="Manuell A."/>
            <person name="Tai V."/>
            <person name="Vallon O."/>
            <person name="Piganeau G."/>
            <person name="Jancek S."/>
            <person name="Heijde M."/>
            <person name="Jabbari K."/>
            <person name="Bowler C."/>
            <person name="Lohr M."/>
            <person name="Robbens S."/>
            <person name="Werner G."/>
            <person name="Dubchak I."/>
            <person name="Pazour G.J."/>
            <person name="Ren Q."/>
            <person name="Paulsen I."/>
            <person name="Delwiche C."/>
            <person name="Schmutz J."/>
            <person name="Rokhsar D."/>
            <person name="Van de Peer Y."/>
            <person name="Moreau H."/>
            <person name="Grigoriev I.V."/>
        </authorList>
    </citation>
    <scope>NUCLEOTIDE SEQUENCE [LARGE SCALE GENOMIC DNA]</scope>
    <source>
        <strain evidence="10 11">CCE9901</strain>
    </source>
</reference>
<feature type="transmembrane region" description="Helical" evidence="8">
    <location>
        <begin position="242"/>
        <end position="258"/>
    </location>
</feature>
<dbReference type="PANTHER" id="PTHR42920:SF23">
    <property type="entry name" value="EAMA DOMAIN-CONTAINING PROTEIN"/>
    <property type="match status" value="1"/>
</dbReference>